<name>A0A8T2RS99_CERRI</name>
<dbReference type="SMART" id="SM00717">
    <property type="entry name" value="SANT"/>
    <property type="match status" value="2"/>
</dbReference>
<organism evidence="10 11">
    <name type="scientific">Ceratopteris richardii</name>
    <name type="common">Triangle waterfern</name>
    <dbReference type="NCBI Taxonomy" id="49495"/>
    <lineage>
        <taxon>Eukaryota</taxon>
        <taxon>Viridiplantae</taxon>
        <taxon>Streptophyta</taxon>
        <taxon>Embryophyta</taxon>
        <taxon>Tracheophyta</taxon>
        <taxon>Polypodiopsida</taxon>
        <taxon>Polypodiidae</taxon>
        <taxon>Polypodiales</taxon>
        <taxon>Pteridineae</taxon>
        <taxon>Pteridaceae</taxon>
        <taxon>Parkerioideae</taxon>
        <taxon>Ceratopteris</taxon>
    </lineage>
</organism>
<evidence type="ECO:0000256" key="1">
    <source>
        <dbReference type="ARBA" id="ARBA00004123"/>
    </source>
</evidence>
<feature type="compositionally biased region" description="Basic and acidic residues" evidence="7">
    <location>
        <begin position="117"/>
        <end position="140"/>
    </location>
</feature>
<protein>
    <submittedName>
        <fullName evidence="10">Uncharacterized protein</fullName>
    </submittedName>
</protein>
<dbReference type="AlphaFoldDB" id="A0A8T2RS99"/>
<evidence type="ECO:0000256" key="7">
    <source>
        <dbReference type="SAM" id="MobiDB-lite"/>
    </source>
</evidence>
<evidence type="ECO:0000256" key="5">
    <source>
        <dbReference type="ARBA" id="ARBA00023163"/>
    </source>
</evidence>
<dbReference type="Pfam" id="PF00249">
    <property type="entry name" value="Myb_DNA-binding"/>
    <property type="match status" value="2"/>
</dbReference>
<feature type="domain" description="Myb-like" evidence="8">
    <location>
        <begin position="4"/>
        <end position="55"/>
    </location>
</feature>
<comment type="caution">
    <text evidence="10">The sequence shown here is derived from an EMBL/GenBank/DDBJ whole genome shotgun (WGS) entry which is preliminary data.</text>
</comment>
<evidence type="ECO:0000256" key="4">
    <source>
        <dbReference type="ARBA" id="ARBA00023125"/>
    </source>
</evidence>
<dbReference type="EMBL" id="CM035430">
    <property type="protein sequence ID" value="KAH7298528.1"/>
    <property type="molecule type" value="Genomic_DNA"/>
</dbReference>
<evidence type="ECO:0000313" key="11">
    <source>
        <dbReference type="Proteomes" id="UP000825935"/>
    </source>
</evidence>
<dbReference type="GO" id="GO:0000978">
    <property type="term" value="F:RNA polymerase II cis-regulatory region sequence-specific DNA binding"/>
    <property type="evidence" value="ECO:0007669"/>
    <property type="project" value="TreeGrafter"/>
</dbReference>
<evidence type="ECO:0000256" key="2">
    <source>
        <dbReference type="ARBA" id="ARBA00022737"/>
    </source>
</evidence>
<feature type="domain" description="HTH myb-type" evidence="9">
    <location>
        <begin position="4"/>
        <end position="59"/>
    </location>
</feature>
<dbReference type="GO" id="GO:0005634">
    <property type="term" value="C:nucleus"/>
    <property type="evidence" value="ECO:0007669"/>
    <property type="project" value="UniProtKB-SubCell"/>
</dbReference>
<proteinExistence type="predicted"/>
<dbReference type="OrthoDB" id="2143914at2759"/>
<feature type="region of interest" description="Disordered" evidence="7">
    <location>
        <begin position="117"/>
        <end position="153"/>
    </location>
</feature>
<reference evidence="10" key="1">
    <citation type="submission" date="2021-08" db="EMBL/GenBank/DDBJ databases">
        <title>WGS assembly of Ceratopteris richardii.</title>
        <authorList>
            <person name="Marchant D.B."/>
            <person name="Chen G."/>
            <person name="Jenkins J."/>
            <person name="Shu S."/>
            <person name="Leebens-Mack J."/>
            <person name="Grimwood J."/>
            <person name="Schmutz J."/>
            <person name="Soltis P."/>
            <person name="Soltis D."/>
            <person name="Chen Z.-H."/>
        </authorList>
    </citation>
    <scope>NUCLEOTIDE SEQUENCE</scope>
    <source>
        <strain evidence="10">Whitten #5841</strain>
        <tissue evidence="10">Leaf</tissue>
    </source>
</reference>
<feature type="region of interest" description="Disordered" evidence="7">
    <location>
        <begin position="312"/>
        <end position="350"/>
    </location>
</feature>
<dbReference type="InterPro" id="IPR009057">
    <property type="entry name" value="Homeodomain-like_sf"/>
</dbReference>
<evidence type="ECO:0000313" key="10">
    <source>
        <dbReference type="EMBL" id="KAH7298527.1"/>
    </source>
</evidence>
<dbReference type="PROSITE" id="PS51294">
    <property type="entry name" value="HTH_MYB"/>
    <property type="match status" value="2"/>
</dbReference>
<keyword evidence="2" id="KW-0677">Repeat</keyword>
<dbReference type="PANTHER" id="PTHR45614:SF25">
    <property type="entry name" value="MYB PROTEIN"/>
    <property type="match status" value="1"/>
</dbReference>
<gene>
    <name evidence="10" type="ORF">KP509_25G048000</name>
</gene>
<keyword evidence="6" id="KW-0539">Nucleus</keyword>
<evidence type="ECO:0000259" key="8">
    <source>
        <dbReference type="PROSITE" id="PS50090"/>
    </source>
</evidence>
<evidence type="ECO:0000259" key="9">
    <source>
        <dbReference type="PROSITE" id="PS51294"/>
    </source>
</evidence>
<dbReference type="EMBL" id="CM035430">
    <property type="protein sequence ID" value="KAH7298527.1"/>
    <property type="molecule type" value="Genomic_DNA"/>
</dbReference>
<dbReference type="InterPro" id="IPR017930">
    <property type="entry name" value="Myb_dom"/>
</dbReference>
<dbReference type="InterPro" id="IPR050560">
    <property type="entry name" value="MYB_TF"/>
</dbReference>
<feature type="domain" description="HTH myb-type" evidence="9">
    <location>
        <begin position="60"/>
        <end position="110"/>
    </location>
</feature>
<keyword evidence="4" id="KW-0238">DNA-binding</keyword>
<comment type="subcellular location">
    <subcellularLocation>
        <location evidence="1">Nucleus</location>
    </subcellularLocation>
</comment>
<evidence type="ECO:0000256" key="3">
    <source>
        <dbReference type="ARBA" id="ARBA00023015"/>
    </source>
</evidence>
<dbReference type="SUPFAM" id="SSF46689">
    <property type="entry name" value="Homeodomain-like"/>
    <property type="match status" value="1"/>
</dbReference>
<dbReference type="Gene3D" id="1.10.10.60">
    <property type="entry name" value="Homeodomain-like"/>
    <property type="match status" value="2"/>
</dbReference>
<dbReference type="PANTHER" id="PTHR45614">
    <property type="entry name" value="MYB PROTEIN-RELATED"/>
    <property type="match status" value="1"/>
</dbReference>
<dbReference type="Proteomes" id="UP000825935">
    <property type="component" value="Chromosome 25"/>
</dbReference>
<sequence length="426" mass="47702">MQPNDERIKGPWSPEEDAILSKCVEKFGAKNWSLIARMIPGRSGKSCRLRWCNQLNPGVNRKPFTEEEDCKIIEARKIHGNKWASIARMLPGRTDNAIKNHWNSTLRRKVFDDDKMSKDFSSDGSDRCKDDVSDTDKNQFEETGSDGGTIKHENCAMPPLFTKGETTELLSVEQAKLQIHFPVNIDSRENTAEIKPCPPVIRPIPRASAFTTYSSNAANRNKNAPIHACSPCTQTTTLGLHSASFPLRNHPTYEVDWAFLTARGEPLQTTSHISGNAMSRCGLGCCSVSPGERCFSPKTPFLGPEYREYSEEMYEESSSHTSDGFGDSMPKECSECSEGQEMEDPSERSTSVAIKKVISQMLLPILKTKGLHPHGNEPCETPEVESSDLVRIMREMIAREIFHHTMVNTEVNQQQTTSTMHCDPSR</sequence>
<dbReference type="FunFam" id="1.10.10.60:FF:000060">
    <property type="entry name" value="MYB transcription factor"/>
    <property type="match status" value="1"/>
</dbReference>
<dbReference type="CDD" id="cd00167">
    <property type="entry name" value="SANT"/>
    <property type="match status" value="2"/>
</dbReference>
<dbReference type="PROSITE" id="PS50090">
    <property type="entry name" value="MYB_LIKE"/>
    <property type="match status" value="2"/>
</dbReference>
<dbReference type="OMA" id="CENENHT"/>
<keyword evidence="11" id="KW-1185">Reference proteome</keyword>
<evidence type="ECO:0000256" key="6">
    <source>
        <dbReference type="ARBA" id="ARBA00023242"/>
    </source>
</evidence>
<dbReference type="GO" id="GO:0000981">
    <property type="term" value="F:DNA-binding transcription factor activity, RNA polymerase II-specific"/>
    <property type="evidence" value="ECO:0007669"/>
    <property type="project" value="TreeGrafter"/>
</dbReference>
<dbReference type="InterPro" id="IPR001005">
    <property type="entry name" value="SANT/Myb"/>
</dbReference>
<feature type="domain" description="Myb-like" evidence="8">
    <location>
        <begin position="56"/>
        <end position="106"/>
    </location>
</feature>
<accession>A0A8T2RS99</accession>
<keyword evidence="5" id="KW-0804">Transcription</keyword>
<keyword evidence="3" id="KW-0805">Transcription regulation</keyword>